<dbReference type="Gene3D" id="3.10.180.10">
    <property type="entry name" value="2,3-Dihydroxybiphenyl 1,2-Dioxygenase, domain 1"/>
    <property type="match status" value="1"/>
</dbReference>
<accession>A0A6J7KGX4</accession>
<organism evidence="2">
    <name type="scientific">freshwater metagenome</name>
    <dbReference type="NCBI Taxonomy" id="449393"/>
    <lineage>
        <taxon>unclassified sequences</taxon>
        <taxon>metagenomes</taxon>
        <taxon>ecological metagenomes</taxon>
    </lineage>
</organism>
<name>A0A6J7KGX4_9ZZZZ</name>
<dbReference type="InterPro" id="IPR029068">
    <property type="entry name" value="Glyas_Bleomycin-R_OHBP_Dase"/>
</dbReference>
<dbReference type="PROSITE" id="PS51819">
    <property type="entry name" value="VOC"/>
    <property type="match status" value="1"/>
</dbReference>
<evidence type="ECO:0000313" key="2">
    <source>
        <dbReference type="EMBL" id="CAB4953422.1"/>
    </source>
</evidence>
<dbReference type="EMBL" id="CAFBMW010000025">
    <property type="protein sequence ID" value="CAB4953422.1"/>
    <property type="molecule type" value="Genomic_DNA"/>
</dbReference>
<dbReference type="SUPFAM" id="SSF54593">
    <property type="entry name" value="Glyoxalase/Bleomycin resistance protein/Dihydroxybiphenyl dioxygenase"/>
    <property type="match status" value="1"/>
</dbReference>
<proteinExistence type="predicted"/>
<reference evidence="2" key="1">
    <citation type="submission" date="2020-05" db="EMBL/GenBank/DDBJ databases">
        <authorList>
            <person name="Chiriac C."/>
            <person name="Salcher M."/>
            <person name="Ghai R."/>
            <person name="Kavagutti S V."/>
        </authorList>
    </citation>
    <scope>NUCLEOTIDE SEQUENCE</scope>
</reference>
<gene>
    <name evidence="2" type="ORF">UFOPK3662_02703</name>
</gene>
<dbReference type="Pfam" id="PF13669">
    <property type="entry name" value="Glyoxalase_4"/>
    <property type="match status" value="1"/>
</dbReference>
<dbReference type="InterPro" id="IPR037523">
    <property type="entry name" value="VOC_core"/>
</dbReference>
<sequence>MTRALHHLDLWVDDVDRAEGEWGWLLAACGWRRAYGVRSWVHPDGTYVFMEHSPDQHGEHDRLRPGINHLALTVATRAELDRVRTEASGHGWQEMYADRYPHAGGEEHVALYVESSEGFEVEVVVDD</sequence>
<protein>
    <submittedName>
        <fullName evidence="2">Unannotated protein</fullName>
    </submittedName>
</protein>
<dbReference type="AlphaFoldDB" id="A0A6J7KGX4"/>
<evidence type="ECO:0000259" key="1">
    <source>
        <dbReference type="PROSITE" id="PS51819"/>
    </source>
</evidence>
<feature type="domain" description="VOC" evidence="1">
    <location>
        <begin position="4"/>
        <end position="126"/>
    </location>
</feature>